<comment type="caution">
    <text evidence="5">The sequence shown here is derived from an EMBL/GenBank/DDBJ whole genome shotgun (WGS) entry which is preliminary data.</text>
</comment>
<dbReference type="Gene3D" id="3.40.50.300">
    <property type="entry name" value="P-loop containing nucleotide triphosphate hydrolases"/>
    <property type="match status" value="1"/>
</dbReference>
<feature type="repeat" description="WD" evidence="3">
    <location>
        <begin position="1407"/>
        <end position="1448"/>
    </location>
</feature>
<feature type="repeat" description="WD" evidence="3">
    <location>
        <begin position="834"/>
        <end position="863"/>
    </location>
</feature>
<organism evidence="5 6">
    <name type="scientific">Nonomuraea insulae</name>
    <dbReference type="NCBI Taxonomy" id="1616787"/>
    <lineage>
        <taxon>Bacteria</taxon>
        <taxon>Bacillati</taxon>
        <taxon>Actinomycetota</taxon>
        <taxon>Actinomycetes</taxon>
        <taxon>Streptosporangiales</taxon>
        <taxon>Streptosporangiaceae</taxon>
        <taxon>Nonomuraea</taxon>
    </lineage>
</organism>
<dbReference type="SUPFAM" id="SSF52129">
    <property type="entry name" value="Caspase-like"/>
    <property type="match status" value="1"/>
</dbReference>
<dbReference type="InterPro" id="IPR015943">
    <property type="entry name" value="WD40/YVTN_repeat-like_dom_sf"/>
</dbReference>
<dbReference type="InterPro" id="IPR011047">
    <property type="entry name" value="Quinoprotein_ADH-like_sf"/>
</dbReference>
<evidence type="ECO:0000313" key="5">
    <source>
        <dbReference type="EMBL" id="MFC5827474.1"/>
    </source>
</evidence>
<feature type="repeat" description="WD" evidence="3">
    <location>
        <begin position="906"/>
        <end position="947"/>
    </location>
</feature>
<dbReference type="EMBL" id="JBHSPA010000029">
    <property type="protein sequence ID" value="MFC5827474.1"/>
    <property type="molecule type" value="Genomic_DNA"/>
</dbReference>
<feature type="domain" description="Novel STAND NTPase 1" evidence="4">
    <location>
        <begin position="255"/>
        <end position="642"/>
    </location>
</feature>
<evidence type="ECO:0000256" key="2">
    <source>
        <dbReference type="ARBA" id="ARBA00022737"/>
    </source>
</evidence>
<accession>A0ABW1CR32</accession>
<dbReference type="InterPro" id="IPR027417">
    <property type="entry name" value="P-loop_NTPase"/>
</dbReference>
<reference evidence="6" key="1">
    <citation type="journal article" date="2019" name="Int. J. Syst. Evol. Microbiol.">
        <title>The Global Catalogue of Microorganisms (GCM) 10K type strain sequencing project: providing services to taxonomists for standard genome sequencing and annotation.</title>
        <authorList>
            <consortium name="The Broad Institute Genomics Platform"/>
            <consortium name="The Broad Institute Genome Sequencing Center for Infectious Disease"/>
            <person name="Wu L."/>
            <person name="Ma J."/>
        </authorList>
    </citation>
    <scope>NUCLEOTIDE SEQUENCE [LARGE SCALE GENOMIC DNA]</scope>
    <source>
        <strain evidence="6">CCUG 53903</strain>
    </source>
</reference>
<dbReference type="SUPFAM" id="SSF52540">
    <property type="entry name" value="P-loop containing nucleoside triphosphate hydrolases"/>
    <property type="match status" value="1"/>
</dbReference>
<dbReference type="InterPro" id="IPR019775">
    <property type="entry name" value="WD40_repeat_CS"/>
</dbReference>
<evidence type="ECO:0000259" key="4">
    <source>
        <dbReference type="Pfam" id="PF20703"/>
    </source>
</evidence>
<feature type="repeat" description="WD" evidence="3">
    <location>
        <begin position="1191"/>
        <end position="1232"/>
    </location>
</feature>
<protein>
    <recommendedName>
        <fullName evidence="4">Novel STAND NTPase 1 domain-containing protein</fullName>
    </recommendedName>
</protein>
<feature type="repeat" description="WD" evidence="3">
    <location>
        <begin position="1282"/>
        <end position="1323"/>
    </location>
</feature>
<dbReference type="Pfam" id="PF00400">
    <property type="entry name" value="WD40"/>
    <property type="match status" value="12"/>
</dbReference>
<dbReference type="SMART" id="SM00320">
    <property type="entry name" value="WD40"/>
    <property type="match status" value="14"/>
</dbReference>
<proteinExistence type="predicted"/>
<dbReference type="Gene3D" id="2.130.10.10">
    <property type="entry name" value="YVTN repeat-like/Quinoprotein amine dehydrogenase"/>
    <property type="match status" value="6"/>
</dbReference>
<feature type="repeat" description="WD" evidence="3">
    <location>
        <begin position="1449"/>
        <end position="1483"/>
    </location>
</feature>
<feature type="repeat" description="WD" evidence="3">
    <location>
        <begin position="875"/>
        <end position="905"/>
    </location>
</feature>
<dbReference type="Gene3D" id="3.40.50.1460">
    <property type="match status" value="1"/>
</dbReference>
<dbReference type="PROSITE" id="PS00678">
    <property type="entry name" value="WD_REPEATS_1"/>
    <property type="match status" value="5"/>
</dbReference>
<dbReference type="RefSeq" id="WP_379516975.1">
    <property type="nucleotide sequence ID" value="NZ_JBHSPA010000029.1"/>
</dbReference>
<dbReference type="PANTHER" id="PTHR19848:SF8">
    <property type="entry name" value="F-BOX AND WD REPEAT DOMAIN CONTAINING 7"/>
    <property type="match status" value="1"/>
</dbReference>
<feature type="repeat" description="WD" evidence="3">
    <location>
        <begin position="1108"/>
        <end position="1149"/>
    </location>
</feature>
<feature type="repeat" description="WD" evidence="3">
    <location>
        <begin position="1067"/>
        <end position="1108"/>
    </location>
</feature>
<keyword evidence="6" id="KW-1185">Reference proteome</keyword>
<keyword evidence="2" id="KW-0677">Repeat</keyword>
<dbReference type="InterPro" id="IPR020472">
    <property type="entry name" value="WD40_PAC1"/>
</dbReference>
<dbReference type="InterPro" id="IPR049052">
    <property type="entry name" value="nSTAND1"/>
</dbReference>
<dbReference type="PRINTS" id="PR00320">
    <property type="entry name" value="GPROTEINBRPT"/>
</dbReference>
<dbReference type="SUPFAM" id="SSF82171">
    <property type="entry name" value="DPP6 N-terminal domain-like"/>
    <property type="match status" value="1"/>
</dbReference>
<dbReference type="InterPro" id="IPR001680">
    <property type="entry name" value="WD40_rpt"/>
</dbReference>
<dbReference type="PROSITE" id="PS50082">
    <property type="entry name" value="WD_REPEATS_2"/>
    <property type="match status" value="13"/>
</dbReference>
<dbReference type="InterPro" id="IPR029030">
    <property type="entry name" value="Caspase-like_dom_sf"/>
</dbReference>
<dbReference type="Pfam" id="PF20703">
    <property type="entry name" value="nSTAND1"/>
    <property type="match status" value="1"/>
</dbReference>
<evidence type="ECO:0000313" key="6">
    <source>
        <dbReference type="Proteomes" id="UP001596058"/>
    </source>
</evidence>
<sequence>MPRLMLEAPGARVVVAGSGKYAAGSRLPEVGQVAASVRDLGRCLVERAGLDPAGLTTLIDPADPVELGTALVEAARQATDVLVFCFVGHGLVGPDNELYLATYATVDLSEGITQHQALPYSVVRQALARCGAPLVLVILDCCFSGRATPDARDTGQRVMDATLPGTYLLAAAGRDQAAWAPPGERHTAFTGALVELLTGGDPTAPGLLTLDDVYRCLARTLPERGLPAPRRQATDQGDRQLLAPNSGQVAGEFSPYRGLAAFGPEDADYFFGRTELTRVLVDRVARQAGMGGLLVVTGPSGSGKSSLLRAGLIPVLGRSPGTEVAVMTPGSDPAGVLAARFAALDGSHPADLRRRLEDDPRALAGLFAERQSVVIVDQFEEVFTACADEERRRVFIRALHALSGEAVVVVGVRADFFGHCAGHGELVPALGHPVVVGPMTPAQLREAIEGPARRAGLTLQPGLIDLILEDLGFDQAATEPRPGGAALLPLLSHALLVTWQHREGSVLTMGAYRATGGIRQALARTADATLDNLDLPGRQSARLLLTRLVRLGEGQDDTRRDMPLTELLPDSEQHEATREVLDRFVHARLLTVHSDTAQIAHEALIRAWPQLRLWIETDRGTLLIHQQLAEDAAEWLRQERDPAFLYRGTRLSAAQEASDLWRIDPGRYPALTDVTRDFLRTGRSAADRLVRRRRRSVMALVLLLVLAATGFGTTGYLAAEADGQRAQSLSRQLAAQSENIGDTDIDLARRLSATAWHIAPTAEARLSLLRTLNSPQRAVLWGHTDPVEDAVFNRDGSRLLTFGRDGGGRLWDGRTGRALAAFPSGSWQVLRPVFNADGSRLMTKSEEGAVRLWDATTAKAIAAFEHGPDQETGAAFSPDGSRLAIGGEDGTVRIVDSATGRETATLTGHHDRVTEMTFSPDGTRLATSGYDETARLWNVATGRTIATIKNALYARCAFNRDGSRLALMTDDQVLWLLDGTTGKAVAEIRHADEGGATAEFTPDGSRIVVSWSGGLELRDAVTGRLISWFGRDYPIFSPDGSRVFTATFEDPVGRLRDAATGKVLVKLEGHTGNINDVAFSPDSSRLATASEDGTVRLRDLRTGKTIVIKGHSGAVHRVEFSPDGSRLATTGADRTVRLWDGRTGERIAALTGHTGDVLDLAFSPDGSRLVTTGDDRTARVWDARTGGSAVYRGHTALVHGLAISPDASLLATVGEDGAANLWNTATGRPVALYQRRDSAAYGVTFSADGTRLATVGEIGTEQGADGDVEIADGITGKAITKLTGHNGAVKGVAFRPDGRRLATVGDDGTLRFWDPVAGRQTAVMRGYHPVLALAYRPGGRSLATGAYDGSMRLWDDATGRTIRTLGGHAGPVYGVAFSPDGSLLASAGYDGTVKLWNAATGASVAVLRGHTGPVYGVAFSPDGSLLASAGDDATVRVWDRVTGKPITILTGHNAAVYAVAFTRDGSRLLTGGADKTARLWDVRLPADPFSATCALLREPMSRQEWAQYLPDDPYQRVCLR</sequence>
<gene>
    <name evidence="5" type="ORF">ACFPZ3_26730</name>
</gene>
<dbReference type="CDD" id="cd00200">
    <property type="entry name" value="WD40"/>
    <property type="match status" value="2"/>
</dbReference>
<feature type="repeat" description="WD" evidence="3">
    <location>
        <begin position="1365"/>
        <end position="1406"/>
    </location>
</feature>
<dbReference type="SUPFAM" id="SSF50998">
    <property type="entry name" value="Quinoprotein alcohol dehydrogenase-like"/>
    <property type="match status" value="2"/>
</dbReference>
<evidence type="ECO:0000256" key="1">
    <source>
        <dbReference type="ARBA" id="ARBA00022574"/>
    </source>
</evidence>
<dbReference type="PROSITE" id="PS50294">
    <property type="entry name" value="WD_REPEATS_REGION"/>
    <property type="match status" value="11"/>
</dbReference>
<feature type="repeat" description="WD" evidence="3">
    <location>
        <begin position="780"/>
        <end position="821"/>
    </location>
</feature>
<name>A0ABW1CR32_9ACTN</name>
<evidence type="ECO:0000256" key="3">
    <source>
        <dbReference type="PROSITE-ProRule" id="PRU00221"/>
    </source>
</evidence>
<dbReference type="NCBIfam" id="NF047832">
    <property type="entry name" value="caspase_w_EACC1"/>
    <property type="match status" value="1"/>
</dbReference>
<feature type="repeat" description="WD" evidence="3">
    <location>
        <begin position="1150"/>
        <end position="1191"/>
    </location>
</feature>
<dbReference type="PANTHER" id="PTHR19848">
    <property type="entry name" value="WD40 REPEAT PROTEIN"/>
    <property type="match status" value="1"/>
</dbReference>
<feature type="repeat" description="WD" evidence="3">
    <location>
        <begin position="1330"/>
        <end position="1364"/>
    </location>
</feature>
<dbReference type="Proteomes" id="UP001596058">
    <property type="component" value="Unassembled WGS sequence"/>
</dbReference>
<keyword evidence="1 3" id="KW-0853">WD repeat</keyword>